<dbReference type="Pfam" id="PF01569">
    <property type="entry name" value="PAP2"/>
    <property type="match status" value="1"/>
</dbReference>
<feature type="transmembrane region" description="Helical" evidence="1">
    <location>
        <begin position="25"/>
        <end position="49"/>
    </location>
</feature>
<dbReference type="InterPro" id="IPR000326">
    <property type="entry name" value="PAP2/HPO"/>
</dbReference>
<evidence type="ECO:0000313" key="3">
    <source>
        <dbReference type="EMBL" id="SFV38782.1"/>
    </source>
</evidence>
<dbReference type="OrthoDB" id="9801622at2"/>
<evidence type="ECO:0000256" key="1">
    <source>
        <dbReference type="SAM" id="Phobius"/>
    </source>
</evidence>
<keyword evidence="1" id="KW-0812">Transmembrane</keyword>
<dbReference type="Proteomes" id="UP000199423">
    <property type="component" value="Unassembled WGS sequence"/>
</dbReference>
<dbReference type="SMART" id="SM00014">
    <property type="entry name" value="acidPPc"/>
    <property type="match status" value="1"/>
</dbReference>
<dbReference type="PANTHER" id="PTHR14969">
    <property type="entry name" value="SPHINGOSINE-1-PHOSPHATE PHOSPHOHYDROLASE"/>
    <property type="match status" value="1"/>
</dbReference>
<reference evidence="4" key="1">
    <citation type="submission" date="2016-10" db="EMBL/GenBank/DDBJ databases">
        <authorList>
            <person name="Varghese N."/>
            <person name="Submissions S."/>
        </authorList>
    </citation>
    <scope>NUCLEOTIDE SEQUENCE [LARGE SCALE GENOMIC DNA]</scope>
    <source>
        <strain evidence="4">DSM 1565</strain>
    </source>
</reference>
<protein>
    <submittedName>
        <fullName evidence="3">Undecaprenyl-diphosphatase</fullName>
    </submittedName>
</protein>
<sequence>MNAVDAQVMRVLGQYAHRSETADRFIIGFLGLGSIKLLPIVALVWALWFRKHERELNRSDIASGLIGVIAAFVISRFLQDILPERPRPFFSGAHDFVLPFYADDRGMEKWSSFPSDHAVISFALATIIFLISRPLGLVSYFWSFFVVCLPRVYGGLHYASDILAGALIGISAVVVSVKAFSKWPWLAQRLLAMEMKYPSAFYGSAFFFSYQIVTLFDDFRKSAQAVGTLFLW</sequence>
<keyword evidence="1" id="KW-0472">Membrane</keyword>
<dbReference type="SUPFAM" id="SSF48317">
    <property type="entry name" value="Acid phosphatase/Vanadium-dependent haloperoxidase"/>
    <property type="match status" value="1"/>
</dbReference>
<dbReference type="Gene3D" id="1.20.144.10">
    <property type="entry name" value="Phosphatidic acid phosphatase type 2/haloperoxidase"/>
    <property type="match status" value="1"/>
</dbReference>
<organism evidence="3 4">
    <name type="scientific">Hyphomicrobium facile</name>
    <dbReference type="NCBI Taxonomy" id="51670"/>
    <lineage>
        <taxon>Bacteria</taxon>
        <taxon>Pseudomonadati</taxon>
        <taxon>Pseudomonadota</taxon>
        <taxon>Alphaproteobacteria</taxon>
        <taxon>Hyphomicrobiales</taxon>
        <taxon>Hyphomicrobiaceae</taxon>
        <taxon>Hyphomicrobium</taxon>
    </lineage>
</organism>
<gene>
    <name evidence="3" type="ORF">SAMN04488557_3846</name>
</gene>
<dbReference type="RefSeq" id="WP_143117872.1">
    <property type="nucleotide sequence ID" value="NZ_FPCH01000004.1"/>
</dbReference>
<dbReference type="EMBL" id="FPCH01000004">
    <property type="protein sequence ID" value="SFV38782.1"/>
    <property type="molecule type" value="Genomic_DNA"/>
</dbReference>
<accession>A0A1I7NVV7</accession>
<dbReference type="AlphaFoldDB" id="A0A1I7NVV7"/>
<feature type="transmembrane region" description="Helical" evidence="1">
    <location>
        <begin position="200"/>
        <end position="216"/>
    </location>
</feature>
<proteinExistence type="predicted"/>
<dbReference type="PANTHER" id="PTHR14969:SF13">
    <property type="entry name" value="AT30094P"/>
    <property type="match status" value="1"/>
</dbReference>
<keyword evidence="1" id="KW-1133">Transmembrane helix</keyword>
<evidence type="ECO:0000313" key="4">
    <source>
        <dbReference type="Proteomes" id="UP000199423"/>
    </source>
</evidence>
<dbReference type="STRING" id="51670.SAMN04488557_3846"/>
<keyword evidence="4" id="KW-1185">Reference proteome</keyword>
<name>A0A1I7NVV7_9HYPH</name>
<feature type="transmembrane region" description="Helical" evidence="1">
    <location>
        <begin position="119"/>
        <end position="150"/>
    </location>
</feature>
<feature type="domain" description="Phosphatidic acid phosphatase type 2/haloperoxidase" evidence="2">
    <location>
        <begin position="65"/>
        <end position="177"/>
    </location>
</feature>
<evidence type="ECO:0000259" key="2">
    <source>
        <dbReference type="SMART" id="SM00014"/>
    </source>
</evidence>
<dbReference type="InterPro" id="IPR036938">
    <property type="entry name" value="PAP2/HPO_sf"/>
</dbReference>
<feature type="transmembrane region" description="Helical" evidence="1">
    <location>
        <begin position="162"/>
        <end position="180"/>
    </location>
</feature>
<feature type="transmembrane region" description="Helical" evidence="1">
    <location>
        <begin position="61"/>
        <end position="78"/>
    </location>
</feature>